<accession>A0ABM4CHF7</accession>
<organism evidence="3 4">
    <name type="scientific">Hydra vulgaris</name>
    <name type="common">Hydra</name>
    <name type="synonym">Hydra attenuata</name>
    <dbReference type="NCBI Taxonomy" id="6087"/>
    <lineage>
        <taxon>Eukaryota</taxon>
        <taxon>Metazoa</taxon>
        <taxon>Cnidaria</taxon>
        <taxon>Hydrozoa</taxon>
        <taxon>Hydroidolina</taxon>
        <taxon>Anthoathecata</taxon>
        <taxon>Aplanulata</taxon>
        <taxon>Hydridae</taxon>
        <taxon>Hydra</taxon>
    </lineage>
</organism>
<protein>
    <submittedName>
        <fullName evidence="4">Sterol carrier protein 2 isoform X3</fullName>
    </submittedName>
</protein>
<dbReference type="InterPro" id="IPR020616">
    <property type="entry name" value="Thiolase_N"/>
</dbReference>
<dbReference type="NCBIfam" id="NF006102">
    <property type="entry name" value="PRK08256.1"/>
    <property type="match status" value="1"/>
</dbReference>
<dbReference type="SUPFAM" id="SSF53901">
    <property type="entry name" value="Thiolase-like"/>
    <property type="match status" value="1"/>
</dbReference>
<dbReference type="PIRSF" id="PIRSF000429">
    <property type="entry name" value="Ac-CoA_Ac_transf"/>
    <property type="match status" value="1"/>
</dbReference>
<dbReference type="RefSeq" id="XP_065661162.1">
    <property type="nucleotide sequence ID" value="XM_065805090.1"/>
</dbReference>
<dbReference type="PANTHER" id="PTHR42870">
    <property type="entry name" value="ACETYL-COA C-ACETYLTRANSFERASE"/>
    <property type="match status" value="1"/>
</dbReference>
<dbReference type="InterPro" id="IPR016039">
    <property type="entry name" value="Thiolase-like"/>
</dbReference>
<feature type="domain" description="Thiolase N-terminal" evidence="1">
    <location>
        <begin position="8"/>
        <end position="195"/>
    </location>
</feature>
<proteinExistence type="predicted"/>
<dbReference type="CDD" id="cd00829">
    <property type="entry name" value="SCP-x_thiolase"/>
    <property type="match status" value="1"/>
</dbReference>
<sequence>MSKRKTLVVGVGLTKFVKPHSKNWDYPEIGLEAARNALEDAGINYQLVDAVVVSHVYGESTSGQKAVYGLGLTGIPIFNTNNNCSSASCALMLSKILVQSGDYKCVLALGFEKMDRGLTVKWNDRLHPSQAHFDYMRKLGVSAENIPSLESFTSDVLKVYAYGAREHAKKYGTTKEQHAKIAYKNHYQSQYNPKACLQKVFSMQSIMSQVICAPITLAMCALTADGGAAAVICSEDFMDKYNLKSKAVEIISQKMVTDLPSSFNGSLLSIGGYDMAKKAAQDCFADSGLSIHDIDIIELHDCFACNEMFLYEALGLCEEGGGGLLIDNSKWIENSNGGKLCQLGSRWYVNTDGGLESKGHPIGASGLAQCAEIVNQLRGNAGLRQVDEAKYGLQHNFGIGGAAVVTVYGKLSLSKL</sequence>
<name>A0ABM4CHF7_HYDVU</name>
<dbReference type="Gene3D" id="3.40.47.10">
    <property type="match status" value="1"/>
</dbReference>
<dbReference type="Pfam" id="PF00108">
    <property type="entry name" value="Thiolase_N"/>
    <property type="match status" value="1"/>
</dbReference>
<dbReference type="GeneID" id="100208841"/>
<reference evidence="4" key="1">
    <citation type="submission" date="2025-08" db="UniProtKB">
        <authorList>
            <consortium name="RefSeq"/>
        </authorList>
    </citation>
    <scope>IDENTIFICATION</scope>
</reference>
<dbReference type="InterPro" id="IPR055140">
    <property type="entry name" value="Thiolase_C_2"/>
</dbReference>
<gene>
    <name evidence="4" type="primary">LOC100208841</name>
</gene>
<evidence type="ECO:0000313" key="4">
    <source>
        <dbReference type="RefSeq" id="XP_065661162.1"/>
    </source>
</evidence>
<dbReference type="Proteomes" id="UP001652625">
    <property type="component" value="Chromosome 09"/>
</dbReference>
<keyword evidence="3" id="KW-1185">Reference proteome</keyword>
<dbReference type="PANTHER" id="PTHR42870:SF1">
    <property type="entry name" value="NON-SPECIFIC LIPID-TRANSFER PROTEIN-LIKE 2"/>
    <property type="match status" value="1"/>
</dbReference>
<evidence type="ECO:0000259" key="1">
    <source>
        <dbReference type="Pfam" id="PF00108"/>
    </source>
</evidence>
<feature type="domain" description="Thiolase C-terminal" evidence="2">
    <location>
        <begin position="274"/>
        <end position="407"/>
    </location>
</feature>
<evidence type="ECO:0000259" key="2">
    <source>
        <dbReference type="Pfam" id="PF22691"/>
    </source>
</evidence>
<evidence type="ECO:0000313" key="3">
    <source>
        <dbReference type="Proteomes" id="UP001652625"/>
    </source>
</evidence>
<dbReference type="Pfam" id="PF22691">
    <property type="entry name" value="Thiolase_C_1"/>
    <property type="match status" value="1"/>
</dbReference>
<dbReference type="InterPro" id="IPR002155">
    <property type="entry name" value="Thiolase"/>
</dbReference>